<keyword evidence="2" id="KW-1185">Reference proteome</keyword>
<reference evidence="1 2" key="1">
    <citation type="submission" date="2014-06" db="EMBL/GenBank/DDBJ databases">
        <title>Evolutionary Origins and Diversification of the Mycorrhizal Mutualists.</title>
        <authorList>
            <consortium name="DOE Joint Genome Institute"/>
            <consortium name="Mycorrhizal Genomics Consortium"/>
            <person name="Kohler A."/>
            <person name="Kuo A."/>
            <person name="Nagy L.G."/>
            <person name="Floudas D."/>
            <person name="Copeland A."/>
            <person name="Barry K.W."/>
            <person name="Cichocki N."/>
            <person name="Veneault-Fourrey C."/>
            <person name="LaButti K."/>
            <person name="Lindquist E.A."/>
            <person name="Lipzen A."/>
            <person name="Lundell T."/>
            <person name="Morin E."/>
            <person name="Murat C."/>
            <person name="Riley R."/>
            <person name="Ohm R."/>
            <person name="Sun H."/>
            <person name="Tunlid A."/>
            <person name="Henrissat B."/>
            <person name="Grigoriev I.V."/>
            <person name="Hibbett D.S."/>
            <person name="Martin F."/>
        </authorList>
    </citation>
    <scope>NUCLEOTIDE SEQUENCE [LARGE SCALE GENOMIC DNA]</scope>
    <source>
        <strain evidence="1 2">SS14</strain>
    </source>
</reference>
<dbReference type="HOGENOM" id="CLU_060595_0_0_1"/>
<dbReference type="Proteomes" id="UP000054279">
    <property type="component" value="Unassembled WGS sequence"/>
</dbReference>
<name>A0A0C9UL54_SPHS4</name>
<accession>A0A0C9UL54</accession>
<organism evidence="1 2">
    <name type="scientific">Sphaerobolus stellatus (strain SS14)</name>
    <dbReference type="NCBI Taxonomy" id="990650"/>
    <lineage>
        <taxon>Eukaryota</taxon>
        <taxon>Fungi</taxon>
        <taxon>Dikarya</taxon>
        <taxon>Basidiomycota</taxon>
        <taxon>Agaricomycotina</taxon>
        <taxon>Agaricomycetes</taxon>
        <taxon>Phallomycetidae</taxon>
        <taxon>Geastrales</taxon>
        <taxon>Sphaerobolaceae</taxon>
        <taxon>Sphaerobolus</taxon>
    </lineage>
</organism>
<gene>
    <name evidence="1" type="ORF">M422DRAFT_269077</name>
</gene>
<evidence type="ECO:0000313" key="1">
    <source>
        <dbReference type="EMBL" id="KIJ29542.1"/>
    </source>
</evidence>
<evidence type="ECO:0000313" key="2">
    <source>
        <dbReference type="Proteomes" id="UP000054279"/>
    </source>
</evidence>
<protein>
    <submittedName>
        <fullName evidence="1">Uncharacterized protein</fullName>
    </submittedName>
</protein>
<proteinExistence type="predicted"/>
<dbReference type="OrthoDB" id="3201171at2759"/>
<sequence length="283" mass="32527">MIHAPTLKLQLEKVLVHETYDSKPHELELSVSEWYAWFKQQQCKATWHLKSEHKSVDSGSTRQREVLWSQRWECDHAGQPRDVGCMAKIYACQPFGSDKVKVIYDWEHTGHTSRNPYDVRTWLDNKVNEGFDQKAIKAMLWMSTEELLEITPDADAVPYSIKISAMDIYNAVRRKVDIDTRLTPQLNDSIKKWVEKSCEAGWSTLYEPTPGEEIRDGFTLALCSPWQKQLIAEYGDTVCLDSTHNTCRGNNDEKIFLSTILACNRATGHGVPLAFMLTNRESQ</sequence>
<dbReference type="EMBL" id="KN837281">
    <property type="protein sequence ID" value="KIJ29542.1"/>
    <property type="molecule type" value="Genomic_DNA"/>
</dbReference>
<dbReference type="AlphaFoldDB" id="A0A0C9UL54"/>